<dbReference type="InterPro" id="IPR040976">
    <property type="entry name" value="Pkinase_fungal"/>
</dbReference>
<evidence type="ECO:0000313" key="2">
    <source>
        <dbReference type="EMBL" id="KAF8429316.1"/>
    </source>
</evidence>
<dbReference type="EMBL" id="WHUW01000069">
    <property type="protein sequence ID" value="KAF8429316.1"/>
    <property type="molecule type" value="Genomic_DNA"/>
</dbReference>
<gene>
    <name evidence="2" type="ORF">L210DRAFT_3418953</name>
</gene>
<sequence>EPTILKKISEIAQREPDILNHVPEMVFFHVFSDCSTAIIHECLNLPKEGAQILYLIVFQELMPITKLIGDPFLECWWDTVKCECHLALWRNAVHRCDVSNSNLMYKSDGSSVIGILNDFDLATVTEGVADNQCTETVPFMALKLLTKDGLGGKIKHIYAHDAESFIWVLTWICLCYEDDKLYKHGWPLDDWLKVNVHLCGMEKLFFLILRIL</sequence>
<protein>
    <recommendedName>
        <fullName evidence="1">Fungal-type protein kinase domain-containing protein</fullName>
    </recommendedName>
</protein>
<evidence type="ECO:0000259" key="1">
    <source>
        <dbReference type="Pfam" id="PF17667"/>
    </source>
</evidence>
<keyword evidence="3" id="KW-1185">Reference proteome</keyword>
<dbReference type="AlphaFoldDB" id="A0AAD4BGA5"/>
<reference evidence="2" key="1">
    <citation type="submission" date="2019-10" db="EMBL/GenBank/DDBJ databases">
        <authorList>
            <consortium name="DOE Joint Genome Institute"/>
            <person name="Kuo A."/>
            <person name="Miyauchi S."/>
            <person name="Kiss E."/>
            <person name="Drula E."/>
            <person name="Kohler A."/>
            <person name="Sanchez-Garcia M."/>
            <person name="Andreopoulos B."/>
            <person name="Barry K.W."/>
            <person name="Bonito G."/>
            <person name="Buee M."/>
            <person name="Carver A."/>
            <person name="Chen C."/>
            <person name="Cichocki N."/>
            <person name="Clum A."/>
            <person name="Culley D."/>
            <person name="Crous P.W."/>
            <person name="Fauchery L."/>
            <person name="Girlanda M."/>
            <person name="Hayes R."/>
            <person name="Keri Z."/>
            <person name="LaButti K."/>
            <person name="Lipzen A."/>
            <person name="Lombard V."/>
            <person name="Magnuson J."/>
            <person name="Maillard F."/>
            <person name="Morin E."/>
            <person name="Murat C."/>
            <person name="Nolan M."/>
            <person name="Ohm R."/>
            <person name="Pangilinan J."/>
            <person name="Pereira M."/>
            <person name="Perotto S."/>
            <person name="Peter M."/>
            <person name="Riley R."/>
            <person name="Sitrit Y."/>
            <person name="Stielow B."/>
            <person name="Szollosi G."/>
            <person name="Zifcakova L."/>
            <person name="Stursova M."/>
            <person name="Spatafora J.W."/>
            <person name="Tedersoo L."/>
            <person name="Vaario L.-M."/>
            <person name="Yamada A."/>
            <person name="Yan M."/>
            <person name="Wang P."/>
            <person name="Xu J."/>
            <person name="Bruns T."/>
            <person name="Baldrian P."/>
            <person name="Vilgalys R."/>
            <person name="Henrissat B."/>
            <person name="Grigoriev I.V."/>
            <person name="Hibbett D."/>
            <person name="Nagy L.G."/>
            <person name="Martin F.M."/>
        </authorList>
    </citation>
    <scope>NUCLEOTIDE SEQUENCE</scope>
    <source>
        <strain evidence="2">BED1</strain>
    </source>
</reference>
<accession>A0AAD4BGA5</accession>
<feature type="non-terminal residue" evidence="2">
    <location>
        <position position="1"/>
    </location>
</feature>
<reference evidence="2" key="2">
    <citation type="journal article" date="2020" name="Nat. Commun.">
        <title>Large-scale genome sequencing of mycorrhizal fungi provides insights into the early evolution of symbiotic traits.</title>
        <authorList>
            <person name="Miyauchi S."/>
            <person name="Kiss E."/>
            <person name="Kuo A."/>
            <person name="Drula E."/>
            <person name="Kohler A."/>
            <person name="Sanchez-Garcia M."/>
            <person name="Morin E."/>
            <person name="Andreopoulos B."/>
            <person name="Barry K.W."/>
            <person name="Bonito G."/>
            <person name="Buee M."/>
            <person name="Carver A."/>
            <person name="Chen C."/>
            <person name="Cichocki N."/>
            <person name="Clum A."/>
            <person name="Culley D."/>
            <person name="Crous P.W."/>
            <person name="Fauchery L."/>
            <person name="Girlanda M."/>
            <person name="Hayes R.D."/>
            <person name="Keri Z."/>
            <person name="LaButti K."/>
            <person name="Lipzen A."/>
            <person name="Lombard V."/>
            <person name="Magnuson J."/>
            <person name="Maillard F."/>
            <person name="Murat C."/>
            <person name="Nolan M."/>
            <person name="Ohm R.A."/>
            <person name="Pangilinan J."/>
            <person name="Pereira M.F."/>
            <person name="Perotto S."/>
            <person name="Peter M."/>
            <person name="Pfister S."/>
            <person name="Riley R."/>
            <person name="Sitrit Y."/>
            <person name="Stielow J.B."/>
            <person name="Szollosi G."/>
            <person name="Zifcakova L."/>
            <person name="Stursova M."/>
            <person name="Spatafora J.W."/>
            <person name="Tedersoo L."/>
            <person name="Vaario L.M."/>
            <person name="Yamada A."/>
            <person name="Yan M."/>
            <person name="Wang P."/>
            <person name="Xu J."/>
            <person name="Bruns T."/>
            <person name="Baldrian P."/>
            <person name="Vilgalys R."/>
            <person name="Dunand C."/>
            <person name="Henrissat B."/>
            <person name="Grigoriev I.V."/>
            <person name="Hibbett D."/>
            <person name="Nagy L.G."/>
            <person name="Martin F.M."/>
        </authorList>
    </citation>
    <scope>NUCLEOTIDE SEQUENCE</scope>
    <source>
        <strain evidence="2">BED1</strain>
    </source>
</reference>
<organism evidence="2 3">
    <name type="scientific">Boletus edulis BED1</name>
    <dbReference type="NCBI Taxonomy" id="1328754"/>
    <lineage>
        <taxon>Eukaryota</taxon>
        <taxon>Fungi</taxon>
        <taxon>Dikarya</taxon>
        <taxon>Basidiomycota</taxon>
        <taxon>Agaricomycotina</taxon>
        <taxon>Agaricomycetes</taxon>
        <taxon>Agaricomycetidae</taxon>
        <taxon>Boletales</taxon>
        <taxon>Boletineae</taxon>
        <taxon>Boletaceae</taxon>
        <taxon>Boletoideae</taxon>
        <taxon>Boletus</taxon>
    </lineage>
</organism>
<proteinExistence type="predicted"/>
<dbReference type="PANTHER" id="PTHR38248">
    <property type="entry name" value="FUNK1 6"/>
    <property type="match status" value="1"/>
</dbReference>
<feature type="domain" description="Fungal-type protein kinase" evidence="1">
    <location>
        <begin position="73"/>
        <end position="173"/>
    </location>
</feature>
<name>A0AAD4BGA5_BOLED</name>
<dbReference type="Pfam" id="PF17667">
    <property type="entry name" value="Pkinase_fungal"/>
    <property type="match status" value="1"/>
</dbReference>
<dbReference type="PANTHER" id="PTHR38248:SF2">
    <property type="entry name" value="FUNK1 11"/>
    <property type="match status" value="1"/>
</dbReference>
<dbReference type="Proteomes" id="UP001194468">
    <property type="component" value="Unassembled WGS sequence"/>
</dbReference>
<comment type="caution">
    <text evidence="2">The sequence shown here is derived from an EMBL/GenBank/DDBJ whole genome shotgun (WGS) entry which is preliminary data.</text>
</comment>
<evidence type="ECO:0000313" key="3">
    <source>
        <dbReference type="Proteomes" id="UP001194468"/>
    </source>
</evidence>